<evidence type="ECO:0000256" key="7">
    <source>
        <dbReference type="ARBA" id="ARBA00022741"/>
    </source>
</evidence>
<dbReference type="InterPro" id="IPR014729">
    <property type="entry name" value="Rossmann-like_a/b/a_fold"/>
</dbReference>
<evidence type="ECO:0000256" key="2">
    <source>
        <dbReference type="ARBA" id="ARBA00009256"/>
    </source>
</evidence>
<organism evidence="12 13">
    <name type="scientific">Schizopora paradoxa</name>
    <dbReference type="NCBI Taxonomy" id="27342"/>
    <lineage>
        <taxon>Eukaryota</taxon>
        <taxon>Fungi</taxon>
        <taxon>Dikarya</taxon>
        <taxon>Basidiomycota</taxon>
        <taxon>Agaricomycotina</taxon>
        <taxon>Agaricomycetes</taxon>
        <taxon>Hymenochaetales</taxon>
        <taxon>Schizoporaceae</taxon>
        <taxon>Schizopora</taxon>
    </lineage>
</organism>
<dbReference type="FunFam" id="3.40.50.620:FF:000013">
    <property type="entry name" value="Pantothenate synthetase"/>
    <property type="match status" value="1"/>
</dbReference>
<keyword evidence="6" id="KW-0566">Pantothenate biosynthesis</keyword>
<dbReference type="PANTHER" id="PTHR21299:SF1">
    <property type="entry name" value="PANTOATE--BETA-ALANINE LIGASE"/>
    <property type="match status" value="1"/>
</dbReference>
<keyword evidence="7" id="KW-0547">Nucleotide-binding</keyword>
<gene>
    <name evidence="12" type="ORF">SCHPADRAFT_909503</name>
</gene>
<evidence type="ECO:0000256" key="6">
    <source>
        <dbReference type="ARBA" id="ARBA00022655"/>
    </source>
</evidence>
<dbReference type="Gene3D" id="3.30.1300.10">
    <property type="entry name" value="Pantoate-beta-alanine ligase, C-terminal domain"/>
    <property type="match status" value="1"/>
</dbReference>
<comment type="pathway">
    <text evidence="1">Cofactor biosynthesis; (R)-pantothenate biosynthesis; (R)-pantothenate from (R)-pantoate and beta-alanine: step 1/1.</text>
</comment>
<keyword evidence="8" id="KW-0067">ATP-binding</keyword>
<protein>
    <recommendedName>
        <fullName evidence="4">Pantoate--beta-alanine ligase</fullName>
        <ecNumber evidence="3">6.3.2.1</ecNumber>
    </recommendedName>
    <alternativeName>
        <fullName evidence="10">Pantoate-activating enzyme</fullName>
    </alternativeName>
    <alternativeName>
        <fullName evidence="9">Pantothenate synthetase</fullName>
    </alternativeName>
</protein>
<evidence type="ECO:0000256" key="1">
    <source>
        <dbReference type="ARBA" id="ARBA00004990"/>
    </source>
</evidence>
<dbReference type="AlphaFoldDB" id="A0A0H2RD53"/>
<dbReference type="NCBIfam" id="TIGR00018">
    <property type="entry name" value="panC"/>
    <property type="match status" value="1"/>
</dbReference>
<dbReference type="SUPFAM" id="SSF52374">
    <property type="entry name" value="Nucleotidylyl transferase"/>
    <property type="match status" value="1"/>
</dbReference>
<evidence type="ECO:0000256" key="8">
    <source>
        <dbReference type="ARBA" id="ARBA00022840"/>
    </source>
</evidence>
<comment type="catalytic activity">
    <reaction evidence="11">
        <text>(R)-pantoate + beta-alanine + ATP = (R)-pantothenate + AMP + diphosphate + H(+)</text>
        <dbReference type="Rhea" id="RHEA:10912"/>
        <dbReference type="ChEBI" id="CHEBI:15378"/>
        <dbReference type="ChEBI" id="CHEBI:15980"/>
        <dbReference type="ChEBI" id="CHEBI:29032"/>
        <dbReference type="ChEBI" id="CHEBI:30616"/>
        <dbReference type="ChEBI" id="CHEBI:33019"/>
        <dbReference type="ChEBI" id="CHEBI:57966"/>
        <dbReference type="ChEBI" id="CHEBI:456215"/>
        <dbReference type="EC" id="6.3.2.1"/>
    </reaction>
</comment>
<evidence type="ECO:0000256" key="11">
    <source>
        <dbReference type="ARBA" id="ARBA00048258"/>
    </source>
</evidence>
<dbReference type="EC" id="6.3.2.1" evidence="3"/>
<name>A0A0H2RD53_9AGAM</name>
<sequence>MSSFGPPRTPLHKEADLPDSSIPVFLTLQDLREWRNKAFDGKKSVGFVPTMGALHDGHLSLVKRSLQENDVTVVSIFVNPTQFAPHEDLSTYPRTLPQDLESLVSLQASSTSAEPSKTMAVFVPTVDTMYPSSVSQVLHEQKGTFVEVKGFGEVMEGKSRPSFFRGVATVVTKLFNAVQPTNAYFGQKDIQQALLLRRMVTDLLMAYPTAETLHIIPTARSMDPKDGNLALSSRNAYLGQSERLFAPTLYRALNAAQQAWDEGRSKDEAIASATSVVEEAISRANDSGVEMRMDYVEMNDPETFDVVDGNMRKEGEKVVILSGAIWVKNTRLIDNILLGDESSIIY</sequence>
<dbReference type="UniPathway" id="UPA00028">
    <property type="reaction ID" value="UER00005"/>
</dbReference>
<evidence type="ECO:0000256" key="10">
    <source>
        <dbReference type="ARBA" id="ARBA00032806"/>
    </source>
</evidence>
<evidence type="ECO:0000256" key="3">
    <source>
        <dbReference type="ARBA" id="ARBA00012219"/>
    </source>
</evidence>
<evidence type="ECO:0000313" key="12">
    <source>
        <dbReference type="EMBL" id="KLO07423.1"/>
    </source>
</evidence>
<dbReference type="InterPro" id="IPR004821">
    <property type="entry name" value="Cyt_trans-like"/>
</dbReference>
<dbReference type="CDD" id="cd00560">
    <property type="entry name" value="PanC"/>
    <property type="match status" value="1"/>
</dbReference>
<dbReference type="FunCoup" id="A0A0H2RD53">
    <property type="interactions" value="324"/>
</dbReference>
<evidence type="ECO:0000256" key="4">
    <source>
        <dbReference type="ARBA" id="ARBA00015647"/>
    </source>
</evidence>
<dbReference type="Proteomes" id="UP000053477">
    <property type="component" value="Unassembled WGS sequence"/>
</dbReference>
<dbReference type="NCBIfam" id="TIGR00125">
    <property type="entry name" value="cyt_tran_rel"/>
    <property type="match status" value="1"/>
</dbReference>
<dbReference type="GO" id="GO:0004592">
    <property type="term" value="F:pantoate-beta-alanine ligase activity"/>
    <property type="evidence" value="ECO:0007669"/>
    <property type="project" value="UniProtKB-EC"/>
</dbReference>
<dbReference type="EMBL" id="KQ086140">
    <property type="protein sequence ID" value="KLO07423.1"/>
    <property type="molecule type" value="Genomic_DNA"/>
</dbReference>
<dbReference type="STRING" id="27342.A0A0H2RD53"/>
<dbReference type="OrthoDB" id="2020436at2759"/>
<keyword evidence="13" id="KW-1185">Reference proteome</keyword>
<dbReference type="GO" id="GO:0005524">
    <property type="term" value="F:ATP binding"/>
    <property type="evidence" value="ECO:0007669"/>
    <property type="project" value="UniProtKB-KW"/>
</dbReference>
<dbReference type="PANTHER" id="PTHR21299">
    <property type="entry name" value="CYTIDYLATE KINASE/PANTOATE-BETA-ALANINE LIGASE"/>
    <property type="match status" value="1"/>
</dbReference>
<dbReference type="Gene3D" id="3.40.50.620">
    <property type="entry name" value="HUPs"/>
    <property type="match status" value="1"/>
</dbReference>
<proteinExistence type="inferred from homology"/>
<dbReference type="GO" id="GO:0015940">
    <property type="term" value="P:pantothenate biosynthetic process"/>
    <property type="evidence" value="ECO:0007669"/>
    <property type="project" value="UniProtKB-UniPathway"/>
</dbReference>
<evidence type="ECO:0000256" key="9">
    <source>
        <dbReference type="ARBA" id="ARBA00029902"/>
    </source>
</evidence>
<keyword evidence="5 12" id="KW-0436">Ligase</keyword>
<comment type="similarity">
    <text evidence="2">Belongs to the pantothenate synthetase family.</text>
</comment>
<evidence type="ECO:0000313" key="13">
    <source>
        <dbReference type="Proteomes" id="UP000053477"/>
    </source>
</evidence>
<dbReference type="HAMAP" id="MF_00158">
    <property type="entry name" value="PanC"/>
    <property type="match status" value="1"/>
</dbReference>
<dbReference type="InterPro" id="IPR003721">
    <property type="entry name" value="Pantoate_ligase"/>
</dbReference>
<dbReference type="Pfam" id="PF02569">
    <property type="entry name" value="Pantoate_ligase"/>
    <property type="match status" value="1"/>
</dbReference>
<dbReference type="InterPro" id="IPR042176">
    <property type="entry name" value="Pantoate_ligase_C"/>
</dbReference>
<accession>A0A0H2RD53</accession>
<evidence type="ECO:0000256" key="5">
    <source>
        <dbReference type="ARBA" id="ARBA00022598"/>
    </source>
</evidence>
<reference evidence="12 13" key="1">
    <citation type="submission" date="2015-04" db="EMBL/GenBank/DDBJ databases">
        <title>Complete genome sequence of Schizopora paradoxa KUC8140, a cosmopolitan wood degrader in East Asia.</title>
        <authorList>
            <consortium name="DOE Joint Genome Institute"/>
            <person name="Min B."/>
            <person name="Park H."/>
            <person name="Jang Y."/>
            <person name="Kim J.-J."/>
            <person name="Kim K.H."/>
            <person name="Pangilinan J."/>
            <person name="Lipzen A."/>
            <person name="Riley R."/>
            <person name="Grigoriev I.V."/>
            <person name="Spatafora J.W."/>
            <person name="Choi I.-G."/>
        </authorList>
    </citation>
    <scope>NUCLEOTIDE SEQUENCE [LARGE SCALE GENOMIC DNA]</scope>
    <source>
        <strain evidence="12 13">KUC8140</strain>
    </source>
</reference>
<dbReference type="InParanoid" id="A0A0H2RD53"/>